<comment type="caution">
    <text evidence="12">The sequence shown here is derived from an EMBL/GenBank/DDBJ whole genome shotgun (WGS) entry which is preliminary data.</text>
</comment>
<evidence type="ECO:0000256" key="6">
    <source>
        <dbReference type="ARBA" id="ARBA00022750"/>
    </source>
</evidence>
<dbReference type="GO" id="GO:0006508">
    <property type="term" value="P:proteolysis"/>
    <property type="evidence" value="ECO:0007669"/>
    <property type="project" value="UniProtKB-KW"/>
</dbReference>
<evidence type="ECO:0000313" key="13">
    <source>
        <dbReference type="Proteomes" id="UP000789572"/>
    </source>
</evidence>
<dbReference type="PANTHER" id="PTHR47966">
    <property type="entry name" value="BETA-SITE APP-CLEAVING ENZYME, ISOFORM A-RELATED"/>
    <property type="match status" value="1"/>
</dbReference>
<evidence type="ECO:0000256" key="1">
    <source>
        <dbReference type="ARBA" id="ARBA00001130"/>
    </source>
</evidence>
<evidence type="ECO:0000256" key="3">
    <source>
        <dbReference type="ARBA" id="ARBA00013205"/>
    </source>
</evidence>
<protein>
    <recommendedName>
        <fullName evidence="3">rhizopuspepsin</fullName>
        <ecNumber evidence="3">3.4.23.21</ecNumber>
    </recommendedName>
</protein>
<dbReference type="OrthoDB" id="2747330at2759"/>
<accession>A0A9N9C3J8</accession>
<dbReference type="Gene3D" id="2.40.70.10">
    <property type="entry name" value="Acid Proteases"/>
    <property type="match status" value="2"/>
</dbReference>
<keyword evidence="5 10" id="KW-0732">Signal</keyword>
<dbReference type="EC" id="3.4.23.21" evidence="3"/>
<feature type="disulfide bond" evidence="9">
    <location>
        <begin position="96"/>
        <end position="101"/>
    </location>
</feature>
<dbReference type="InterPro" id="IPR033121">
    <property type="entry name" value="PEPTIDASE_A1"/>
</dbReference>
<keyword evidence="13" id="KW-1185">Reference proteome</keyword>
<evidence type="ECO:0000256" key="9">
    <source>
        <dbReference type="PIRSR" id="PIRSR601461-2"/>
    </source>
</evidence>
<evidence type="ECO:0000313" key="12">
    <source>
        <dbReference type="EMBL" id="CAG8585688.1"/>
    </source>
</evidence>
<evidence type="ECO:0000259" key="11">
    <source>
        <dbReference type="PROSITE" id="PS51767"/>
    </source>
</evidence>
<dbReference type="Proteomes" id="UP000789572">
    <property type="component" value="Unassembled WGS sequence"/>
</dbReference>
<feature type="active site" evidence="8">
    <location>
        <position position="273"/>
    </location>
</feature>
<evidence type="ECO:0000256" key="8">
    <source>
        <dbReference type="PIRSR" id="PIRSR601461-1"/>
    </source>
</evidence>
<dbReference type="CDD" id="cd05471">
    <property type="entry name" value="pepsin_like"/>
    <property type="match status" value="1"/>
</dbReference>
<dbReference type="FunFam" id="2.40.70.10:FF:000115">
    <property type="entry name" value="Lysosomal aspartic protease"/>
    <property type="match status" value="1"/>
</dbReference>
<feature type="domain" description="Peptidase A1" evidence="11">
    <location>
        <begin position="65"/>
        <end position="378"/>
    </location>
</feature>
<dbReference type="PROSITE" id="PS51767">
    <property type="entry name" value="PEPTIDASE_A1"/>
    <property type="match status" value="1"/>
</dbReference>
<dbReference type="AlphaFoldDB" id="A0A9N9C3J8"/>
<organism evidence="12 13">
    <name type="scientific">Paraglomus occultum</name>
    <dbReference type="NCBI Taxonomy" id="144539"/>
    <lineage>
        <taxon>Eukaryota</taxon>
        <taxon>Fungi</taxon>
        <taxon>Fungi incertae sedis</taxon>
        <taxon>Mucoromycota</taxon>
        <taxon>Glomeromycotina</taxon>
        <taxon>Glomeromycetes</taxon>
        <taxon>Paraglomerales</taxon>
        <taxon>Paraglomeraceae</taxon>
        <taxon>Paraglomus</taxon>
    </lineage>
</organism>
<keyword evidence="6" id="KW-0064">Aspartyl protease</keyword>
<feature type="active site" evidence="8">
    <location>
        <position position="83"/>
    </location>
</feature>
<keyword evidence="9" id="KW-1015">Disulfide bond</keyword>
<name>A0A9N9C3J8_9GLOM</name>
<proteinExistence type="inferred from homology"/>
<comment type="catalytic activity">
    <reaction evidence="1">
        <text>Hydrolysis of proteins with broad specificity similar to that of pepsin A, preferring hydrophobic residues at P1 and P1'. Clots milk and activates trypsinogen. Does not cleave 4-Gln-|-His-5, but does cleave 10-His-|-Leu-11 and 12-Val-|-Glu-13 in B chain of insulin.</text>
        <dbReference type="EC" id="3.4.23.21"/>
    </reaction>
</comment>
<evidence type="ECO:0000256" key="10">
    <source>
        <dbReference type="SAM" id="SignalP"/>
    </source>
</evidence>
<comment type="similarity">
    <text evidence="2">Belongs to the peptidase A1 family.</text>
</comment>
<feature type="chain" id="PRO_5040141919" description="rhizopuspepsin" evidence="10">
    <location>
        <begin position="23"/>
        <end position="382"/>
    </location>
</feature>
<reference evidence="12" key="1">
    <citation type="submission" date="2021-06" db="EMBL/GenBank/DDBJ databases">
        <authorList>
            <person name="Kallberg Y."/>
            <person name="Tangrot J."/>
            <person name="Rosling A."/>
        </authorList>
    </citation>
    <scope>NUCLEOTIDE SEQUENCE</scope>
    <source>
        <strain evidence="12">IA702</strain>
    </source>
</reference>
<dbReference type="InterPro" id="IPR001461">
    <property type="entry name" value="Aspartic_peptidase_A1"/>
</dbReference>
<keyword evidence="4" id="KW-0645">Protease</keyword>
<feature type="signal peptide" evidence="10">
    <location>
        <begin position="1"/>
        <end position="22"/>
    </location>
</feature>
<dbReference type="PANTHER" id="PTHR47966:SF51">
    <property type="entry name" value="BETA-SITE APP-CLEAVING ENZYME, ISOFORM A-RELATED"/>
    <property type="match status" value="1"/>
</dbReference>
<evidence type="ECO:0000256" key="4">
    <source>
        <dbReference type="ARBA" id="ARBA00022670"/>
    </source>
</evidence>
<dbReference type="InterPro" id="IPR021109">
    <property type="entry name" value="Peptidase_aspartic_dom_sf"/>
</dbReference>
<evidence type="ECO:0000256" key="5">
    <source>
        <dbReference type="ARBA" id="ARBA00022729"/>
    </source>
</evidence>
<dbReference type="InterPro" id="IPR034164">
    <property type="entry name" value="Pepsin-like_dom"/>
</dbReference>
<gene>
    <name evidence="12" type="ORF">POCULU_LOCUS6712</name>
</gene>
<evidence type="ECO:0000256" key="7">
    <source>
        <dbReference type="ARBA" id="ARBA00022801"/>
    </source>
</evidence>
<evidence type="ECO:0000256" key="2">
    <source>
        <dbReference type="ARBA" id="ARBA00007447"/>
    </source>
</evidence>
<sequence length="382" mass="39986">MRFLTLFSIFLIASANIFDVQAGVGTNLPSLSFKRIRRVKATTGGSRKLRPRNQSGLIDLKDFIYITTLTIGTPPGIFLCQIDTGSSDLWVPDSSCVGLGCSNKNAFSSQYSISYGGDGVPWNISYVDQSAASGVTATDTVIVGGFVLKSQQFARATSMNQGFQSQPSDGIIGLGGPQDAAVPGTVTPVQNMKNQGYITTRSFGVWLGKSTDGGSGEITFGGFDPAHFVGNLTSIPLFRSFDSTGIWVVLMSKVSVGSQDITLTQANGLTVLDTGTSVILAPTILAGQINTALGGTFSSQAQAYTIPCNQSPPDMTFTFGTAAFTIPGTDLVVKQGGTCVSAIIPGDIGGGLSFLLGDTFLKNNYAYFDMDGSTIGLAQAKR</sequence>
<dbReference type="SUPFAM" id="SSF50630">
    <property type="entry name" value="Acid proteases"/>
    <property type="match status" value="1"/>
</dbReference>
<dbReference type="GO" id="GO:0004190">
    <property type="term" value="F:aspartic-type endopeptidase activity"/>
    <property type="evidence" value="ECO:0007669"/>
    <property type="project" value="UniProtKB-KW"/>
</dbReference>
<dbReference type="Pfam" id="PF00026">
    <property type="entry name" value="Asp"/>
    <property type="match status" value="1"/>
</dbReference>
<dbReference type="EMBL" id="CAJVPJ010001305">
    <property type="protein sequence ID" value="CAG8585688.1"/>
    <property type="molecule type" value="Genomic_DNA"/>
</dbReference>
<keyword evidence="7" id="KW-0378">Hydrolase</keyword>
<dbReference type="PRINTS" id="PR00792">
    <property type="entry name" value="PEPSIN"/>
</dbReference>